<evidence type="ECO:0000313" key="1">
    <source>
        <dbReference type="EMBL" id="NKY41229.1"/>
    </source>
</evidence>
<evidence type="ECO:0008006" key="3">
    <source>
        <dbReference type="Google" id="ProtNLM"/>
    </source>
</evidence>
<gene>
    <name evidence="1" type="ORF">HGA02_17390</name>
</gene>
<dbReference type="RefSeq" id="WP_246248009.1">
    <property type="nucleotide sequence ID" value="NZ_JAAXOY010000624.1"/>
</dbReference>
<sequence length="372" mass="40529">MTMVDTLFGLIPEASTGQQWVARDLQLVNWGGYDGHHRVRLASTATLLSGGSGSGKSTLMDAYIALLMPHTTPFNGASNGGVVGRPRGKDQRNILSYARGKLDESRTDEGSTRQRVLRGDGRDTWSAIAMTWTDQGGTELTAVRAWYVPSAARTLEEVVAVRATRDGSFDLRTLEDAAAHRFARPALTEAGLTVFDTDRDLTARLHATLGIGASGDGAKAVALLGRIQAGQQITTVDALYKAMVLEEPDTYATADAVVEQFDKLSGTRDQMVTARQQVKALEPIRALRAEIDEAADRLRVIDEIGTFDEPASPAALWKHERRLDLLRDAEADLQRRQHRARDHVAETQARIAAARSELDGVKETLWSSGGDR</sequence>
<protein>
    <recommendedName>
        <fullName evidence="3">Rad50/SbcC-type AAA domain-containing protein</fullName>
    </recommendedName>
</protein>
<dbReference type="Proteomes" id="UP000777774">
    <property type="component" value="Unassembled WGS sequence"/>
</dbReference>
<dbReference type="SUPFAM" id="SSF52540">
    <property type="entry name" value="P-loop containing nucleoside triphosphate hydrolases"/>
    <property type="match status" value="1"/>
</dbReference>
<reference evidence="1 2" key="1">
    <citation type="submission" date="2020-04" db="EMBL/GenBank/DDBJ databases">
        <title>MicrobeNet Type strains.</title>
        <authorList>
            <person name="Nicholson A.C."/>
        </authorList>
    </citation>
    <scope>NUCLEOTIDE SEQUENCE [LARGE SCALE GENOMIC DNA]</scope>
    <source>
        <strain evidence="1 2">ATCC BAA-787</strain>
    </source>
</reference>
<dbReference type="Gene3D" id="3.40.1140.10">
    <property type="match status" value="1"/>
</dbReference>
<dbReference type="InterPro" id="IPR027417">
    <property type="entry name" value="P-loop_NTPase"/>
</dbReference>
<dbReference type="Pfam" id="PF13555">
    <property type="entry name" value="AAA_29"/>
    <property type="match status" value="1"/>
</dbReference>
<keyword evidence="2" id="KW-1185">Reference proteome</keyword>
<dbReference type="EMBL" id="JAAXOY010000624">
    <property type="protein sequence ID" value="NKY41229.1"/>
    <property type="molecule type" value="Genomic_DNA"/>
</dbReference>
<comment type="caution">
    <text evidence="1">The sequence shown here is derived from an EMBL/GenBank/DDBJ whole genome shotgun (WGS) entry which is preliminary data.</text>
</comment>
<organism evidence="1 2">
    <name type="scientific">Cellulomonas septica</name>
    <dbReference type="NCBI Taxonomy" id="285080"/>
    <lineage>
        <taxon>Bacteria</taxon>
        <taxon>Bacillati</taxon>
        <taxon>Actinomycetota</taxon>
        <taxon>Actinomycetes</taxon>
        <taxon>Micrococcales</taxon>
        <taxon>Cellulomonadaceae</taxon>
        <taxon>Cellulomonas</taxon>
    </lineage>
</organism>
<evidence type="ECO:0000313" key="2">
    <source>
        <dbReference type="Proteomes" id="UP000777774"/>
    </source>
</evidence>
<accession>A0ABX1K3V1</accession>
<proteinExistence type="predicted"/>
<name>A0ABX1K3V1_9CELL</name>
<feature type="non-terminal residue" evidence="1">
    <location>
        <position position="372"/>
    </location>
</feature>